<comment type="caution">
    <text evidence="3">The sequence shown here is derived from an EMBL/GenBank/DDBJ whole genome shotgun (WGS) entry which is preliminary data.</text>
</comment>
<evidence type="ECO:0000259" key="2">
    <source>
        <dbReference type="Pfam" id="PF00389"/>
    </source>
</evidence>
<evidence type="ECO:0000313" key="3">
    <source>
        <dbReference type="EMBL" id="GAA0164905.1"/>
    </source>
</evidence>
<evidence type="ECO:0000256" key="1">
    <source>
        <dbReference type="ARBA" id="ARBA00023002"/>
    </source>
</evidence>
<dbReference type="PANTHER" id="PTHR10996">
    <property type="entry name" value="2-HYDROXYACID DEHYDROGENASE-RELATED"/>
    <property type="match status" value="1"/>
</dbReference>
<gene>
    <name evidence="3" type="ORF">LIER_20435</name>
</gene>
<evidence type="ECO:0000313" key="4">
    <source>
        <dbReference type="Proteomes" id="UP001454036"/>
    </source>
</evidence>
<name>A0AAV3QLI1_LITER</name>
<dbReference type="GO" id="GO:0005829">
    <property type="term" value="C:cytosol"/>
    <property type="evidence" value="ECO:0007669"/>
    <property type="project" value="TreeGrafter"/>
</dbReference>
<dbReference type="GO" id="GO:0051287">
    <property type="term" value="F:NAD binding"/>
    <property type="evidence" value="ECO:0007669"/>
    <property type="project" value="InterPro"/>
</dbReference>
<dbReference type="InterPro" id="IPR050223">
    <property type="entry name" value="D-isomer_2-hydroxyacid_DH"/>
</dbReference>
<dbReference type="InterPro" id="IPR006139">
    <property type="entry name" value="D-isomer_2_OHA_DH_cat_dom"/>
</dbReference>
<keyword evidence="4" id="KW-1185">Reference proteome</keyword>
<dbReference type="GO" id="GO:0030267">
    <property type="term" value="F:glyoxylate reductase (NADPH) activity"/>
    <property type="evidence" value="ECO:0007669"/>
    <property type="project" value="TreeGrafter"/>
</dbReference>
<dbReference type="EMBL" id="BAABME010005192">
    <property type="protein sequence ID" value="GAA0164905.1"/>
    <property type="molecule type" value="Genomic_DNA"/>
</dbReference>
<dbReference type="SUPFAM" id="SSF52283">
    <property type="entry name" value="Formate/glycerate dehydrogenase catalytic domain-like"/>
    <property type="match status" value="1"/>
</dbReference>
<proteinExistence type="predicted"/>
<feature type="domain" description="D-isomer specific 2-hydroxyacid dehydrogenase catalytic" evidence="2">
    <location>
        <begin position="64"/>
        <end position="116"/>
    </location>
</feature>
<dbReference type="Gene3D" id="3.40.50.720">
    <property type="entry name" value="NAD(P)-binding Rossmann-like Domain"/>
    <property type="match status" value="2"/>
</dbReference>
<dbReference type="Proteomes" id="UP001454036">
    <property type="component" value="Unassembled WGS sequence"/>
</dbReference>
<dbReference type="AlphaFoldDB" id="A0AAV3QLI1"/>
<dbReference type="PANTHER" id="PTHR10996:SF270">
    <property type="entry name" value="GLYOXYLATE_HYDROXYPYRUVATE REDUCTASE HPR3-LIKE"/>
    <property type="match status" value="1"/>
</dbReference>
<accession>A0AAV3QLI1</accession>
<sequence length="163" mass="18295">METASSKQRILVLGPPSLYSFYKQQFHSKYDIINPHLSPLHLFLPKQQPHTIQALLCSPKFRGGINSPLLDQLPSLKFIFTTSAGLDHIDLVECRTRNILVTNPGSLFSAPVADLAVGLFIDALRKISSGDGFIRNGRWPFLQFYPLGAKVYSFPYFLQSKLS</sequence>
<reference evidence="3 4" key="1">
    <citation type="submission" date="2024-01" db="EMBL/GenBank/DDBJ databases">
        <title>The complete chloroplast genome sequence of Lithospermum erythrorhizon: insights into the phylogenetic relationship among Boraginaceae species and the maternal lineages of purple gromwells.</title>
        <authorList>
            <person name="Okada T."/>
            <person name="Watanabe K."/>
        </authorList>
    </citation>
    <scope>NUCLEOTIDE SEQUENCE [LARGE SCALE GENOMIC DNA]</scope>
</reference>
<organism evidence="3 4">
    <name type="scientific">Lithospermum erythrorhizon</name>
    <name type="common">Purple gromwell</name>
    <name type="synonym">Lithospermum officinale var. erythrorhizon</name>
    <dbReference type="NCBI Taxonomy" id="34254"/>
    <lineage>
        <taxon>Eukaryota</taxon>
        <taxon>Viridiplantae</taxon>
        <taxon>Streptophyta</taxon>
        <taxon>Embryophyta</taxon>
        <taxon>Tracheophyta</taxon>
        <taxon>Spermatophyta</taxon>
        <taxon>Magnoliopsida</taxon>
        <taxon>eudicotyledons</taxon>
        <taxon>Gunneridae</taxon>
        <taxon>Pentapetalae</taxon>
        <taxon>asterids</taxon>
        <taxon>lamiids</taxon>
        <taxon>Boraginales</taxon>
        <taxon>Boraginaceae</taxon>
        <taxon>Boraginoideae</taxon>
        <taxon>Lithospermeae</taxon>
        <taxon>Lithospermum</taxon>
    </lineage>
</organism>
<keyword evidence="1" id="KW-0560">Oxidoreductase</keyword>
<dbReference type="Pfam" id="PF00389">
    <property type="entry name" value="2-Hacid_dh"/>
    <property type="match status" value="1"/>
</dbReference>
<protein>
    <submittedName>
        <fullName evidence="3">Dehydrogenase</fullName>
    </submittedName>
</protein>
<dbReference type="GO" id="GO:0016618">
    <property type="term" value="F:hydroxypyruvate reductase [NAD(P)H] activity"/>
    <property type="evidence" value="ECO:0007669"/>
    <property type="project" value="TreeGrafter"/>
</dbReference>